<protein>
    <submittedName>
        <fullName evidence="2">Uncharacterized protein</fullName>
    </submittedName>
</protein>
<keyword evidence="3" id="KW-1185">Reference proteome</keyword>
<dbReference type="RefSeq" id="XP_003660978.1">
    <property type="nucleotide sequence ID" value="XM_003660930.1"/>
</dbReference>
<sequence length="276" mass="29555">MAPASIKPIFPPAKEHYPHPPTGGLASLFKDSFSLPTLLALGGLAQAVLSLVLPARYALLPLLFVLLRTVVLTVRDANSLPAYTARLGVIPGRTSGQVPNPSYDPRGPEGKEGEGEGGRWATPAFGPAPAEQGVVVLHLGARFNHPLGGLGPGAKELGDQFEACNKDLLARAGEFGCLGMTSYRGDGAEARNTLLSVYYFRDLEGLNRFAHDAVHRRAWDWYHRECVKRGGSHLGIFHEAFVVPAGAYETLYVNMPPTLLGAGQAHVRNEATGEVE</sequence>
<dbReference type="AlphaFoldDB" id="G2Q059"/>
<dbReference type="EMBL" id="CP003002">
    <property type="protein sequence ID" value="AEO55733.1"/>
    <property type="molecule type" value="Genomic_DNA"/>
</dbReference>
<dbReference type="SUPFAM" id="SSF54909">
    <property type="entry name" value="Dimeric alpha+beta barrel"/>
    <property type="match status" value="1"/>
</dbReference>
<dbReference type="InParanoid" id="G2Q059"/>
<dbReference type="GeneID" id="11505615"/>
<dbReference type="eggNOG" id="ENOG502SKYH">
    <property type="taxonomic scope" value="Eukaryota"/>
</dbReference>
<dbReference type="InterPro" id="IPR025444">
    <property type="entry name" value="Monooxy_af470"/>
</dbReference>
<organism evidence="2 3">
    <name type="scientific">Thermothelomyces thermophilus (strain ATCC 42464 / BCRC 31852 / DSM 1799)</name>
    <name type="common">Sporotrichum thermophile</name>
    <dbReference type="NCBI Taxonomy" id="573729"/>
    <lineage>
        <taxon>Eukaryota</taxon>
        <taxon>Fungi</taxon>
        <taxon>Dikarya</taxon>
        <taxon>Ascomycota</taxon>
        <taxon>Pezizomycotina</taxon>
        <taxon>Sordariomycetes</taxon>
        <taxon>Sordariomycetidae</taxon>
        <taxon>Sordariales</taxon>
        <taxon>Chaetomiaceae</taxon>
        <taxon>Thermothelomyces</taxon>
    </lineage>
</organism>
<feature type="region of interest" description="Disordered" evidence="1">
    <location>
        <begin position="94"/>
        <end position="119"/>
    </location>
</feature>
<feature type="compositionally biased region" description="Basic and acidic residues" evidence="1">
    <location>
        <begin position="106"/>
        <end position="117"/>
    </location>
</feature>
<gene>
    <name evidence="2" type="ORF">MYCTH_2029285</name>
</gene>
<dbReference type="InterPro" id="IPR011008">
    <property type="entry name" value="Dimeric_a/b-barrel"/>
</dbReference>
<dbReference type="HOGENOM" id="CLU_053354_1_0_1"/>
<name>G2Q059_THET4</name>
<feature type="non-terminal residue" evidence="2">
    <location>
        <position position="276"/>
    </location>
</feature>
<proteinExistence type="predicted"/>
<evidence type="ECO:0000313" key="2">
    <source>
        <dbReference type="EMBL" id="AEO55733.1"/>
    </source>
</evidence>
<accession>G2Q059</accession>
<evidence type="ECO:0000256" key="1">
    <source>
        <dbReference type="SAM" id="MobiDB-lite"/>
    </source>
</evidence>
<dbReference type="Pfam" id="PF13826">
    <property type="entry name" value="Monooxy_af470-like"/>
    <property type="match status" value="1"/>
</dbReference>
<dbReference type="Proteomes" id="UP000007322">
    <property type="component" value="Chromosome 1"/>
</dbReference>
<reference evidence="2 3" key="1">
    <citation type="journal article" date="2011" name="Nat. Biotechnol.">
        <title>Comparative genomic analysis of the thermophilic biomass-degrading fungi Myceliophthora thermophila and Thielavia terrestris.</title>
        <authorList>
            <person name="Berka R.M."/>
            <person name="Grigoriev I.V."/>
            <person name="Otillar R."/>
            <person name="Salamov A."/>
            <person name="Grimwood J."/>
            <person name="Reid I."/>
            <person name="Ishmael N."/>
            <person name="John T."/>
            <person name="Darmond C."/>
            <person name="Moisan M.-C."/>
            <person name="Henrissat B."/>
            <person name="Coutinho P.M."/>
            <person name="Lombard V."/>
            <person name="Natvig D.O."/>
            <person name="Lindquist E."/>
            <person name="Schmutz J."/>
            <person name="Lucas S."/>
            <person name="Harris P."/>
            <person name="Powlowski J."/>
            <person name="Bellemare A."/>
            <person name="Taylor D."/>
            <person name="Butler G."/>
            <person name="de Vries R.P."/>
            <person name="Allijn I.E."/>
            <person name="van den Brink J."/>
            <person name="Ushinsky S."/>
            <person name="Storms R."/>
            <person name="Powell A.J."/>
            <person name="Paulsen I.T."/>
            <person name="Elbourne L.D.H."/>
            <person name="Baker S.E."/>
            <person name="Magnuson J."/>
            <person name="LaBoissiere S."/>
            <person name="Clutterbuck A.J."/>
            <person name="Martinez D."/>
            <person name="Wogulis M."/>
            <person name="de Leon A.L."/>
            <person name="Rey M.W."/>
            <person name="Tsang A."/>
        </authorList>
    </citation>
    <scope>NUCLEOTIDE SEQUENCE [LARGE SCALE GENOMIC DNA]</scope>
    <source>
        <strain evidence="3">ATCC 42464 / BCRC 31852 / DSM 1799</strain>
    </source>
</reference>
<dbReference type="KEGG" id="mtm:MYCTH_2029285"/>
<dbReference type="OMA" id="IHKFAHE"/>
<dbReference type="VEuPathDB" id="FungiDB:MYCTH_2029285"/>
<evidence type="ECO:0000313" key="3">
    <source>
        <dbReference type="Proteomes" id="UP000007322"/>
    </source>
</evidence>
<dbReference type="OrthoDB" id="3202396at2759"/>